<proteinExistence type="predicted"/>
<dbReference type="eggNOG" id="ENOG502S7A2">
    <property type="taxonomic scope" value="Eukaryota"/>
</dbReference>
<keyword evidence="3" id="KW-1185">Reference proteome</keyword>
<evidence type="ECO:0000313" key="1">
    <source>
        <dbReference type="EMBL" id="KQK17036.1"/>
    </source>
</evidence>
<dbReference type="OMA" id="YARNFDH"/>
<accession>I1GVZ3</accession>
<dbReference type="Proteomes" id="UP000008810">
    <property type="component" value="Chromosome 1"/>
</dbReference>
<dbReference type="GeneID" id="100830292"/>
<name>I1GVZ3_BRADI</name>
<dbReference type="RefSeq" id="XP_003563382.1">
    <property type="nucleotide sequence ID" value="XM_003563334.4"/>
</dbReference>
<evidence type="ECO:0000313" key="3">
    <source>
        <dbReference type="Proteomes" id="UP000008810"/>
    </source>
</evidence>
<dbReference type="KEGG" id="bdi:100830292"/>
<organism evidence="2">
    <name type="scientific">Brachypodium distachyon</name>
    <name type="common">Purple false brome</name>
    <name type="synonym">Trachynia distachya</name>
    <dbReference type="NCBI Taxonomy" id="15368"/>
    <lineage>
        <taxon>Eukaryota</taxon>
        <taxon>Viridiplantae</taxon>
        <taxon>Streptophyta</taxon>
        <taxon>Embryophyta</taxon>
        <taxon>Tracheophyta</taxon>
        <taxon>Spermatophyta</taxon>
        <taxon>Magnoliopsida</taxon>
        <taxon>Liliopsida</taxon>
        <taxon>Poales</taxon>
        <taxon>Poaceae</taxon>
        <taxon>BOP clade</taxon>
        <taxon>Pooideae</taxon>
        <taxon>Stipodae</taxon>
        <taxon>Brachypodieae</taxon>
        <taxon>Brachypodium</taxon>
    </lineage>
</organism>
<dbReference type="EnsemblPlants" id="KQK17036">
    <property type="protein sequence ID" value="KQK17036"/>
    <property type="gene ID" value="BRADI_1g32140v3"/>
</dbReference>
<protein>
    <submittedName>
        <fullName evidence="1 2">Uncharacterized protein</fullName>
    </submittedName>
</protein>
<sequence length="106" mass="11057">MGEGNSIAIAGASAARSSSSSSSAGCGLALGRLVRRLRRRSKMLCTASSASSSRCCPLQYDPLSYARNFDHRGGGGFGAGPDEDVDVRYTFASRFVLSASSARQTQ</sequence>
<dbReference type="HOGENOM" id="CLU_133037_1_0_1"/>
<reference evidence="1" key="2">
    <citation type="submission" date="2017-06" db="EMBL/GenBank/DDBJ databases">
        <title>WGS assembly of Brachypodium distachyon.</title>
        <authorList>
            <consortium name="The International Brachypodium Initiative"/>
            <person name="Lucas S."/>
            <person name="Harmon-Smith M."/>
            <person name="Lail K."/>
            <person name="Tice H."/>
            <person name="Grimwood J."/>
            <person name="Bruce D."/>
            <person name="Barry K."/>
            <person name="Shu S."/>
            <person name="Lindquist E."/>
            <person name="Wang M."/>
            <person name="Pitluck S."/>
            <person name="Vogel J.P."/>
            <person name="Garvin D.F."/>
            <person name="Mockler T.C."/>
            <person name="Schmutz J."/>
            <person name="Rokhsar D."/>
            <person name="Bevan M.W."/>
        </authorList>
    </citation>
    <scope>NUCLEOTIDE SEQUENCE</scope>
    <source>
        <strain evidence="1">Bd21</strain>
    </source>
</reference>
<dbReference type="AlphaFoldDB" id="I1GVZ3"/>
<gene>
    <name evidence="2" type="primary">LOC100830292</name>
    <name evidence="1" type="ORF">BRADI_1g32140v3</name>
</gene>
<reference evidence="2" key="3">
    <citation type="submission" date="2018-08" db="UniProtKB">
        <authorList>
            <consortium name="EnsemblPlants"/>
        </authorList>
    </citation>
    <scope>IDENTIFICATION</scope>
    <source>
        <strain evidence="2">cv. Bd21</strain>
    </source>
</reference>
<reference evidence="1 2" key="1">
    <citation type="journal article" date="2010" name="Nature">
        <title>Genome sequencing and analysis of the model grass Brachypodium distachyon.</title>
        <authorList>
            <consortium name="International Brachypodium Initiative"/>
        </authorList>
    </citation>
    <scope>NUCLEOTIDE SEQUENCE [LARGE SCALE GENOMIC DNA]</scope>
    <source>
        <strain evidence="1">Bd21</strain>
        <strain evidence="2">cv. Bd21</strain>
    </source>
</reference>
<dbReference type="PANTHER" id="PTHR33168">
    <property type="entry name" value="STRESS INDUCED PROTEIN-RELATED"/>
    <property type="match status" value="1"/>
</dbReference>
<dbReference type="Gramene" id="KQK17036">
    <property type="protein sequence ID" value="KQK17036"/>
    <property type="gene ID" value="BRADI_1g32140v3"/>
</dbReference>
<evidence type="ECO:0000313" key="2">
    <source>
        <dbReference type="EnsemblPlants" id="KQK17036"/>
    </source>
</evidence>
<dbReference type="EMBL" id="CM000880">
    <property type="protein sequence ID" value="KQK17036.1"/>
    <property type="molecule type" value="Genomic_DNA"/>
</dbReference>